<keyword evidence="1" id="KW-1185">Reference proteome</keyword>
<protein>
    <submittedName>
        <fullName evidence="2">Xanthine dehydrogenase isoform X1</fullName>
    </submittedName>
</protein>
<sequence length="93" mass="10171">MESLKSEEEIGVIEAKESIEAIIYINGVRKVIPDGLAHLTLLPLISSSVEIDGTYGDSEGPKENNSKQRWLSSSSGLLSLRLSCCYRSCFGLH</sequence>
<organism evidence="1 2">
    <name type="scientific">Spinacia oleracea</name>
    <name type="common">Spinach</name>
    <dbReference type="NCBI Taxonomy" id="3562"/>
    <lineage>
        <taxon>Eukaryota</taxon>
        <taxon>Viridiplantae</taxon>
        <taxon>Streptophyta</taxon>
        <taxon>Embryophyta</taxon>
        <taxon>Tracheophyta</taxon>
        <taxon>Spermatophyta</taxon>
        <taxon>Magnoliopsida</taxon>
        <taxon>eudicotyledons</taxon>
        <taxon>Gunneridae</taxon>
        <taxon>Pentapetalae</taxon>
        <taxon>Caryophyllales</taxon>
        <taxon>Chenopodiaceae</taxon>
        <taxon>Chenopodioideae</taxon>
        <taxon>Anserineae</taxon>
        <taxon>Spinacia</taxon>
    </lineage>
</organism>
<reference evidence="2" key="2">
    <citation type="submission" date="2025-08" db="UniProtKB">
        <authorList>
            <consortium name="RefSeq"/>
        </authorList>
    </citation>
    <scope>IDENTIFICATION</scope>
    <source>
        <tissue evidence="2">Leaf</tissue>
    </source>
</reference>
<proteinExistence type="predicted"/>
<evidence type="ECO:0000313" key="2">
    <source>
        <dbReference type="RefSeq" id="XP_056685061.1"/>
    </source>
</evidence>
<evidence type="ECO:0000313" key="1">
    <source>
        <dbReference type="Proteomes" id="UP000813463"/>
    </source>
</evidence>
<dbReference type="Proteomes" id="UP000813463">
    <property type="component" value="Chromosome 5"/>
</dbReference>
<gene>
    <name evidence="2" type="primary">LOC110787633</name>
</gene>
<accession>A0ABM3QNY1</accession>
<dbReference type="RefSeq" id="XP_056685061.1">
    <property type="nucleotide sequence ID" value="XM_056829083.1"/>
</dbReference>
<name>A0ABM3QNY1_SPIOL</name>
<dbReference type="GeneID" id="110787633"/>
<reference evidence="1" key="1">
    <citation type="journal article" date="2021" name="Nat. Commun.">
        <title>Genomic analyses provide insights into spinach domestication and the genetic basis of agronomic traits.</title>
        <authorList>
            <person name="Cai X."/>
            <person name="Sun X."/>
            <person name="Xu C."/>
            <person name="Sun H."/>
            <person name="Wang X."/>
            <person name="Ge C."/>
            <person name="Zhang Z."/>
            <person name="Wang Q."/>
            <person name="Fei Z."/>
            <person name="Jiao C."/>
            <person name="Wang Q."/>
        </authorList>
    </citation>
    <scope>NUCLEOTIDE SEQUENCE [LARGE SCALE GENOMIC DNA]</scope>
    <source>
        <strain evidence="1">cv. Varoflay</strain>
    </source>
</reference>